<comment type="caution">
    <text evidence="1">The sequence shown here is derived from an EMBL/GenBank/DDBJ whole genome shotgun (WGS) entry which is preliminary data.</text>
</comment>
<evidence type="ECO:0000313" key="1">
    <source>
        <dbReference type="EMBL" id="RSI44286.1"/>
    </source>
</evidence>
<gene>
    <name evidence="1" type="ORF">D8872_03280</name>
</gene>
<dbReference type="AlphaFoldDB" id="A0A3R9GYM4"/>
<reference evidence="1 2" key="1">
    <citation type="submission" date="2018-11" db="EMBL/GenBank/DDBJ databases">
        <title>Species Designations Belie Phenotypic and Genotypic Heterogeneity in Oral Streptococci.</title>
        <authorList>
            <person name="Velsko I."/>
        </authorList>
    </citation>
    <scope>NUCLEOTIDE SEQUENCE [LARGE SCALE GENOMIC DNA]</scope>
    <source>
        <strain evidence="1 2">BCC51</strain>
    </source>
</reference>
<sequence length="33" mass="3898">MKLLLLLIVRIDILISIKVVKKVVIRLIYIAMY</sequence>
<dbReference type="Proteomes" id="UP000282617">
    <property type="component" value="Unassembled WGS sequence"/>
</dbReference>
<dbReference type="EMBL" id="RJNA01000004">
    <property type="protein sequence ID" value="RSI44286.1"/>
    <property type="molecule type" value="Genomic_DNA"/>
</dbReference>
<evidence type="ECO:0000313" key="2">
    <source>
        <dbReference type="Proteomes" id="UP000282617"/>
    </source>
</evidence>
<protein>
    <submittedName>
        <fullName evidence="1">Uncharacterized protein</fullName>
    </submittedName>
</protein>
<name>A0A3R9GYM4_STRCR</name>
<accession>A0A3R9GYM4</accession>
<organism evidence="1 2">
    <name type="scientific">Streptococcus cristatus</name>
    <dbReference type="NCBI Taxonomy" id="45634"/>
    <lineage>
        <taxon>Bacteria</taxon>
        <taxon>Bacillati</taxon>
        <taxon>Bacillota</taxon>
        <taxon>Bacilli</taxon>
        <taxon>Lactobacillales</taxon>
        <taxon>Streptococcaceae</taxon>
        <taxon>Streptococcus</taxon>
    </lineage>
</organism>
<proteinExistence type="predicted"/>